<dbReference type="OrthoDB" id="1097347at2"/>
<evidence type="ECO:0000313" key="4">
    <source>
        <dbReference type="EMBL" id="SHJ80716.1"/>
    </source>
</evidence>
<keyword evidence="5" id="KW-1185">Reference proteome</keyword>
<keyword evidence="1" id="KW-0472">Membrane</keyword>
<dbReference type="GO" id="GO:0016989">
    <property type="term" value="F:sigma factor antagonist activity"/>
    <property type="evidence" value="ECO:0007669"/>
    <property type="project" value="TreeGrafter"/>
</dbReference>
<dbReference type="InterPro" id="IPR012373">
    <property type="entry name" value="Ferrdict_sens_TM"/>
</dbReference>
<accession>A0A1M6MB84</accession>
<gene>
    <name evidence="4" type="ORF">SAMN04488513_10978</name>
</gene>
<evidence type="ECO:0000313" key="5">
    <source>
        <dbReference type="Proteomes" id="UP000184543"/>
    </source>
</evidence>
<dbReference type="Proteomes" id="UP000184543">
    <property type="component" value="Unassembled WGS sequence"/>
</dbReference>
<dbReference type="RefSeq" id="WP_072995146.1">
    <property type="nucleotide sequence ID" value="NZ_FQYU01000009.1"/>
</dbReference>
<dbReference type="Pfam" id="PF16344">
    <property type="entry name" value="FecR_C"/>
    <property type="match status" value="1"/>
</dbReference>
<dbReference type="Gene3D" id="2.60.120.1440">
    <property type="match status" value="1"/>
</dbReference>
<keyword evidence="1" id="KW-0812">Transmembrane</keyword>
<evidence type="ECO:0000259" key="3">
    <source>
        <dbReference type="Pfam" id="PF16344"/>
    </source>
</evidence>
<dbReference type="PANTHER" id="PTHR30273">
    <property type="entry name" value="PERIPLASMIC SIGNAL SENSOR AND SIGMA FACTOR ACTIVATOR FECR-RELATED"/>
    <property type="match status" value="1"/>
</dbReference>
<feature type="domain" description="FecR protein" evidence="2">
    <location>
        <begin position="99"/>
        <end position="189"/>
    </location>
</feature>
<dbReference type="EMBL" id="FQYU01000009">
    <property type="protein sequence ID" value="SHJ80716.1"/>
    <property type="molecule type" value="Genomic_DNA"/>
</dbReference>
<dbReference type="STRING" id="192903.SAMN04488513_10978"/>
<protein>
    <submittedName>
        <fullName evidence="4">FecR family protein</fullName>
    </submittedName>
</protein>
<dbReference type="PIRSF" id="PIRSF018266">
    <property type="entry name" value="FecR"/>
    <property type="match status" value="1"/>
</dbReference>
<dbReference type="PANTHER" id="PTHR30273:SF2">
    <property type="entry name" value="PROTEIN FECR"/>
    <property type="match status" value="1"/>
</dbReference>
<reference evidence="5" key="1">
    <citation type="submission" date="2016-11" db="EMBL/GenBank/DDBJ databases">
        <authorList>
            <person name="Varghese N."/>
            <person name="Submissions S."/>
        </authorList>
    </citation>
    <scope>NUCLEOTIDE SEQUENCE [LARGE SCALE GENOMIC DNA]</scope>
    <source>
        <strain evidence="5">DSM 19858</strain>
    </source>
</reference>
<name>A0A1M6MB84_9FLAO</name>
<dbReference type="InterPro" id="IPR032508">
    <property type="entry name" value="FecR_C"/>
</dbReference>
<dbReference type="AlphaFoldDB" id="A0A1M6MB84"/>
<dbReference type="Pfam" id="PF04773">
    <property type="entry name" value="FecR"/>
    <property type="match status" value="1"/>
</dbReference>
<proteinExistence type="predicted"/>
<organism evidence="4 5">
    <name type="scientific">Pseudozobellia thermophila</name>
    <dbReference type="NCBI Taxonomy" id="192903"/>
    <lineage>
        <taxon>Bacteria</taxon>
        <taxon>Pseudomonadati</taxon>
        <taxon>Bacteroidota</taxon>
        <taxon>Flavobacteriia</taxon>
        <taxon>Flavobacteriales</taxon>
        <taxon>Flavobacteriaceae</taxon>
        <taxon>Pseudozobellia</taxon>
    </lineage>
</organism>
<keyword evidence="1" id="KW-1133">Transmembrane helix</keyword>
<sequence>MQENYLAKWLNDELTESELSEFKKTDEYASYVRILRASDQLEAPGFDAEKALMALKNRRTLNETKVVRLHPFKKFLSVAAAVAVVMLGAYFYSNTLDENIVTGFAENKEIVLPDSSEVILNAGSQLTFNEHSWEDNRNVRLDGEAFFKVAKGERFTVATDAGTITVLGTQFNITQRQGIFQVVCFEGLVGVTYQGKETQLPAGNIFKVIDGKIIPTGAPTGSEPSWLHKESSFKSVPLKYVLAEFERQHNLEVETQNINGDQLFTGTFSNTDKELALKSICTPSQIKFKFEGTKVLFYGE</sequence>
<evidence type="ECO:0000256" key="1">
    <source>
        <dbReference type="SAM" id="Phobius"/>
    </source>
</evidence>
<dbReference type="Gene3D" id="3.55.50.30">
    <property type="match status" value="1"/>
</dbReference>
<evidence type="ECO:0000259" key="2">
    <source>
        <dbReference type="Pfam" id="PF04773"/>
    </source>
</evidence>
<dbReference type="InterPro" id="IPR006860">
    <property type="entry name" value="FecR"/>
</dbReference>
<feature type="domain" description="Protein FecR C-terminal" evidence="3">
    <location>
        <begin position="232"/>
        <end position="296"/>
    </location>
</feature>
<feature type="transmembrane region" description="Helical" evidence="1">
    <location>
        <begin position="75"/>
        <end position="92"/>
    </location>
</feature>